<evidence type="ECO:0000313" key="1">
    <source>
        <dbReference type="EMBL" id="NML63478.1"/>
    </source>
</evidence>
<sequence length="93" mass="10346">MKTIWTVWADYGATGEGHTLMVWIGYAVDAAEAQYSFVEKFGELFAKFCRAEQGAVINEVTAVLLPAETAKRLERARGRANLEFYSSLHINAS</sequence>
<accession>A0A848HXI1</accession>
<dbReference type="EMBL" id="JABBGG010000018">
    <property type="protein sequence ID" value="NML63478.1"/>
    <property type="molecule type" value="Genomic_DNA"/>
</dbReference>
<protein>
    <submittedName>
        <fullName evidence="1">Uncharacterized protein</fullName>
    </submittedName>
</protein>
<name>A0A848HXI1_9BURK</name>
<keyword evidence="2" id="KW-1185">Reference proteome</keyword>
<gene>
    <name evidence="1" type="ORF">HHL21_20785</name>
</gene>
<organism evidence="1 2">
    <name type="scientific">Massilia polaris</name>
    <dbReference type="NCBI Taxonomy" id="2728846"/>
    <lineage>
        <taxon>Bacteria</taxon>
        <taxon>Pseudomonadati</taxon>
        <taxon>Pseudomonadota</taxon>
        <taxon>Betaproteobacteria</taxon>
        <taxon>Burkholderiales</taxon>
        <taxon>Oxalobacteraceae</taxon>
        <taxon>Telluria group</taxon>
        <taxon>Massilia</taxon>
    </lineage>
</organism>
<dbReference type="RefSeq" id="WP_169469469.1">
    <property type="nucleotide sequence ID" value="NZ_JABBGG010000018.1"/>
</dbReference>
<evidence type="ECO:0000313" key="2">
    <source>
        <dbReference type="Proteomes" id="UP000583752"/>
    </source>
</evidence>
<proteinExistence type="predicted"/>
<dbReference type="AlphaFoldDB" id="A0A848HXI1"/>
<comment type="caution">
    <text evidence="1">The sequence shown here is derived from an EMBL/GenBank/DDBJ whole genome shotgun (WGS) entry which is preliminary data.</text>
</comment>
<reference evidence="1 2" key="1">
    <citation type="submission" date="2020-04" db="EMBL/GenBank/DDBJ databases">
        <title>Massilia sp. RP-1-19 isolated from soil.</title>
        <authorList>
            <person name="Dahal R.H."/>
        </authorList>
    </citation>
    <scope>NUCLEOTIDE SEQUENCE [LARGE SCALE GENOMIC DNA]</scope>
    <source>
        <strain evidence="1 2">RP-1-19</strain>
    </source>
</reference>
<dbReference type="Proteomes" id="UP000583752">
    <property type="component" value="Unassembled WGS sequence"/>
</dbReference>